<keyword evidence="2" id="KW-1185">Reference proteome</keyword>
<dbReference type="AlphaFoldDB" id="I4EJH1"/>
<protein>
    <submittedName>
        <fullName evidence="1">Uncharacterized protein</fullName>
    </submittedName>
</protein>
<evidence type="ECO:0000313" key="1">
    <source>
        <dbReference type="EMBL" id="CCF84833.1"/>
    </source>
</evidence>
<evidence type="ECO:0000313" key="2">
    <source>
        <dbReference type="Proteomes" id="UP000004221"/>
    </source>
</evidence>
<proteinExistence type="predicted"/>
<dbReference type="RefSeq" id="WP_008479300.1">
    <property type="nucleotide sequence ID" value="NZ_CAGS01000339.1"/>
</dbReference>
<dbReference type="EMBL" id="CAGS01000339">
    <property type="protein sequence ID" value="CCF84833.1"/>
    <property type="molecule type" value="Genomic_DNA"/>
</dbReference>
<name>I4EJH1_9BACT</name>
<sequence length="77" mass="8829">MTLEVELADGTVHTYSDEYFYSDEDGEHVNETYIHRIDDNEELVVLRVRNGADGPYAEHEVARYSKNTWCSVGESNS</sequence>
<reference evidence="1 2" key="1">
    <citation type="journal article" date="2012" name="ISME J.">
        <title>Nitrification expanded: discovery, physiology and genomics of a nitrite-oxidizing bacterium from the phylum Chloroflexi.</title>
        <authorList>
            <person name="Sorokin D.Y."/>
            <person name="Lucker S."/>
            <person name="Vejmelkova D."/>
            <person name="Kostrikina N.A."/>
            <person name="Kleerebezem R."/>
            <person name="Rijpstra W.I."/>
            <person name="Damste J.S."/>
            <person name="Le Paslier D."/>
            <person name="Muyzer G."/>
            <person name="Wagner M."/>
            <person name="van Loosdrecht M.C."/>
            <person name="Daims H."/>
        </authorList>
    </citation>
    <scope>NUCLEOTIDE SEQUENCE [LARGE SCALE GENOMIC DNA]</scope>
    <source>
        <strain evidence="2">none</strain>
    </source>
</reference>
<gene>
    <name evidence="1" type="ORF">NITHO_4030002</name>
</gene>
<organism evidence="1 2">
    <name type="scientific">Nitrolancea hollandica Lb</name>
    <dbReference type="NCBI Taxonomy" id="1129897"/>
    <lineage>
        <taxon>Bacteria</taxon>
        <taxon>Pseudomonadati</taxon>
        <taxon>Thermomicrobiota</taxon>
        <taxon>Thermomicrobia</taxon>
        <taxon>Sphaerobacterales</taxon>
        <taxon>Sphaerobacterineae</taxon>
        <taxon>Sphaerobacteraceae</taxon>
        <taxon>Nitrolancea</taxon>
    </lineage>
</organism>
<dbReference type="Proteomes" id="UP000004221">
    <property type="component" value="Unassembled WGS sequence"/>
</dbReference>
<comment type="caution">
    <text evidence="1">The sequence shown here is derived from an EMBL/GenBank/DDBJ whole genome shotgun (WGS) entry which is preliminary data.</text>
</comment>
<accession>I4EJH1</accession>